<comment type="caution">
    <text evidence="1">The sequence shown here is derived from an EMBL/GenBank/DDBJ whole genome shotgun (WGS) entry which is preliminary data.</text>
</comment>
<proteinExistence type="predicted"/>
<dbReference type="Proteomes" id="UP000216758">
    <property type="component" value="Unassembled WGS sequence"/>
</dbReference>
<organism evidence="1 2">
    <name type="scientific">Halorubrum ezzemoulense</name>
    <name type="common">Halorubrum chaoviator</name>
    <dbReference type="NCBI Taxonomy" id="337243"/>
    <lineage>
        <taxon>Archaea</taxon>
        <taxon>Methanobacteriati</taxon>
        <taxon>Methanobacteriota</taxon>
        <taxon>Stenosarchaea group</taxon>
        <taxon>Halobacteria</taxon>
        <taxon>Halobacteriales</taxon>
        <taxon>Haloferacaceae</taxon>
        <taxon>Halorubrum</taxon>
    </lineage>
</organism>
<dbReference type="AlphaFoldDB" id="A0A256JGZ7"/>
<sequence length="62" mass="6705">MGDQIVIDEDDLEDVYLDLVDATGAASQGNPNECASKAADAKEQVLAIHEEAETLEEVDERD</sequence>
<evidence type="ECO:0000313" key="2">
    <source>
        <dbReference type="Proteomes" id="UP000216758"/>
    </source>
</evidence>
<name>A0A256JGZ7_HALEZ</name>
<accession>A0A256JGZ7</accession>
<evidence type="ECO:0000313" key="1">
    <source>
        <dbReference type="EMBL" id="OYR68155.1"/>
    </source>
</evidence>
<gene>
    <name evidence="1" type="ORF">DJ78_14570</name>
</gene>
<protein>
    <submittedName>
        <fullName evidence="1">Uncharacterized protein</fullName>
    </submittedName>
</protein>
<dbReference type="RefSeq" id="WP_094583458.1">
    <property type="nucleotide sequence ID" value="NZ_NHPB01000099.1"/>
</dbReference>
<reference evidence="1 2" key="1">
    <citation type="journal article" date="2014" name="Front. Microbiol.">
        <title>Population and genomic analysis of the genus Halorubrum.</title>
        <authorList>
            <person name="Fullmer M.S."/>
            <person name="Soucy S.M."/>
            <person name="Swithers K.S."/>
            <person name="Makkay A.M."/>
            <person name="Wheeler R."/>
            <person name="Ventosa A."/>
            <person name="Gogarten J.P."/>
            <person name="Papke R.T."/>
        </authorList>
    </citation>
    <scope>NUCLEOTIDE SEQUENCE [LARGE SCALE GENOMIC DNA]</scope>
    <source>
        <strain evidence="1 2">G37</strain>
    </source>
</reference>
<dbReference type="EMBL" id="NHPB01000099">
    <property type="protein sequence ID" value="OYR68155.1"/>
    <property type="molecule type" value="Genomic_DNA"/>
</dbReference>